<dbReference type="GO" id="GO:0006271">
    <property type="term" value="P:DNA strand elongation involved in DNA replication"/>
    <property type="evidence" value="ECO:0007669"/>
    <property type="project" value="TreeGrafter"/>
</dbReference>
<dbReference type="PANTHER" id="PTHR30478">
    <property type="entry name" value="DNA POLYMERASE III SUBUNIT BETA"/>
    <property type="match status" value="1"/>
</dbReference>
<comment type="similarity">
    <text evidence="2 10">Belongs to the beta sliding clamp family.</text>
</comment>
<name>A0A4U8YJ82_9BACT</name>
<evidence type="ECO:0000256" key="9">
    <source>
        <dbReference type="ARBA" id="ARBA00023125"/>
    </source>
</evidence>
<evidence type="ECO:0000313" key="15">
    <source>
        <dbReference type="Proteomes" id="UP000507962"/>
    </source>
</evidence>
<dbReference type="GO" id="GO:0005737">
    <property type="term" value="C:cytoplasm"/>
    <property type="evidence" value="ECO:0007669"/>
    <property type="project" value="UniProtKB-SubCell"/>
</dbReference>
<proteinExistence type="inferred from homology"/>
<dbReference type="Pfam" id="PF02768">
    <property type="entry name" value="DNA_pol3_beta_3"/>
    <property type="match status" value="1"/>
</dbReference>
<feature type="domain" description="DNA polymerase III beta sliding clamp central" evidence="12">
    <location>
        <begin position="130"/>
        <end position="250"/>
    </location>
</feature>
<keyword evidence="6 10" id="KW-0548">Nucleotidyltransferase</keyword>
<dbReference type="CDD" id="cd00140">
    <property type="entry name" value="beta_clamp"/>
    <property type="match status" value="1"/>
</dbReference>
<evidence type="ECO:0000256" key="5">
    <source>
        <dbReference type="ARBA" id="ARBA00022679"/>
    </source>
</evidence>
<keyword evidence="8 10" id="KW-0239">DNA-directed DNA polymerase</keyword>
<dbReference type="RefSeq" id="WP_180138210.1">
    <property type="nucleotide sequence ID" value="NZ_CAADHO010000002.1"/>
</dbReference>
<evidence type="ECO:0000256" key="7">
    <source>
        <dbReference type="ARBA" id="ARBA00022705"/>
    </source>
</evidence>
<evidence type="ECO:0000259" key="12">
    <source>
        <dbReference type="Pfam" id="PF02767"/>
    </source>
</evidence>
<dbReference type="GO" id="GO:0009360">
    <property type="term" value="C:DNA polymerase III complex"/>
    <property type="evidence" value="ECO:0007669"/>
    <property type="project" value="InterPro"/>
</dbReference>
<organism evidence="14 15">
    <name type="scientific">Desulfoluna butyratoxydans</name>
    <dbReference type="NCBI Taxonomy" id="231438"/>
    <lineage>
        <taxon>Bacteria</taxon>
        <taxon>Pseudomonadati</taxon>
        <taxon>Thermodesulfobacteriota</taxon>
        <taxon>Desulfobacteria</taxon>
        <taxon>Desulfobacterales</taxon>
        <taxon>Desulfolunaceae</taxon>
        <taxon>Desulfoluna</taxon>
    </lineage>
</organism>
<gene>
    <name evidence="14" type="ORF">MSL71_14260</name>
</gene>
<keyword evidence="15" id="KW-1185">Reference proteome</keyword>
<dbReference type="GO" id="GO:0003887">
    <property type="term" value="F:DNA-directed DNA polymerase activity"/>
    <property type="evidence" value="ECO:0007669"/>
    <property type="project" value="UniProtKB-UniRule"/>
</dbReference>
<keyword evidence="5 10" id="KW-0808">Transferase</keyword>
<dbReference type="EMBL" id="CAADHO010000002">
    <property type="protein sequence ID" value="VFQ43785.1"/>
    <property type="molecule type" value="Genomic_DNA"/>
</dbReference>
<evidence type="ECO:0000256" key="10">
    <source>
        <dbReference type="PIRNR" id="PIRNR000804"/>
    </source>
</evidence>
<evidence type="ECO:0000259" key="11">
    <source>
        <dbReference type="Pfam" id="PF00712"/>
    </source>
</evidence>
<keyword evidence="4 10" id="KW-0963">Cytoplasm</keyword>
<evidence type="ECO:0000313" key="14">
    <source>
        <dbReference type="EMBL" id="VFQ43785.1"/>
    </source>
</evidence>
<evidence type="ECO:0000256" key="3">
    <source>
        <dbReference type="ARBA" id="ARBA00021035"/>
    </source>
</evidence>
<keyword evidence="7 10" id="KW-0235">DNA replication</keyword>
<evidence type="ECO:0000256" key="6">
    <source>
        <dbReference type="ARBA" id="ARBA00022695"/>
    </source>
</evidence>
<dbReference type="InterPro" id="IPR022635">
    <property type="entry name" value="DNA_polIII_beta_C"/>
</dbReference>
<dbReference type="Proteomes" id="UP000507962">
    <property type="component" value="Unassembled WGS sequence"/>
</dbReference>
<evidence type="ECO:0000256" key="2">
    <source>
        <dbReference type="ARBA" id="ARBA00010752"/>
    </source>
</evidence>
<comment type="function">
    <text evidence="10">Confers DNA tethering and processivity to DNA polymerases and other proteins. Acts as a clamp, forming a ring around DNA (a reaction catalyzed by the clamp-loading complex) which diffuses in an ATP-independent manner freely and bidirectionally along dsDNA. Initially characterized for its ability to contact the catalytic subunit of DNA polymerase III (Pol III), a complex, multichain enzyme responsible for most of the replicative synthesis in bacteria; Pol III exhibits 3'-5' exonuclease proofreading activity. The beta chain is required for initiation of replication as well as for processivity of DNA replication.</text>
</comment>
<accession>A0A4U8YJ82</accession>
<dbReference type="AlphaFoldDB" id="A0A4U8YJ82"/>
<comment type="subunit">
    <text evidence="10">Forms a ring-shaped head-to-tail homodimer around DNA.</text>
</comment>
<evidence type="ECO:0000259" key="13">
    <source>
        <dbReference type="Pfam" id="PF02768"/>
    </source>
</evidence>
<evidence type="ECO:0000256" key="4">
    <source>
        <dbReference type="ARBA" id="ARBA00022490"/>
    </source>
</evidence>
<keyword evidence="9" id="KW-0238">DNA-binding</keyword>
<dbReference type="NCBIfam" id="TIGR00663">
    <property type="entry name" value="dnan"/>
    <property type="match status" value="1"/>
</dbReference>
<feature type="domain" description="DNA polymerase III beta sliding clamp N-terminal" evidence="11">
    <location>
        <begin position="1"/>
        <end position="118"/>
    </location>
</feature>
<feature type="domain" description="DNA polymerase III beta sliding clamp C-terminal" evidence="13">
    <location>
        <begin position="253"/>
        <end position="371"/>
    </location>
</feature>
<protein>
    <recommendedName>
        <fullName evidence="3 10">Beta sliding clamp</fullName>
    </recommendedName>
</protein>
<reference evidence="14 15" key="1">
    <citation type="submission" date="2019-03" db="EMBL/GenBank/DDBJ databases">
        <authorList>
            <person name="Nijsse B."/>
        </authorList>
    </citation>
    <scope>NUCLEOTIDE SEQUENCE [LARGE SCALE GENOMIC DNA]</scope>
    <source>
        <strain evidence="14">Desulfoluna butyratoxydans MSL71</strain>
    </source>
</reference>
<comment type="subcellular location">
    <subcellularLocation>
        <location evidence="1 10">Cytoplasm</location>
    </subcellularLocation>
</comment>
<dbReference type="Pfam" id="PF02767">
    <property type="entry name" value="DNA_pol3_beta_2"/>
    <property type="match status" value="1"/>
</dbReference>
<sequence>MKFKIAKKDISTILGRVQGITGRKSNLAITANVLIKGEGQGISFVATDLETGFEGHYTADVEREGAITINAKKLFEIVQNFPGEDVLIEEIERQWIEIKNNNIVYHIVGMSPDDFPDVPRVDEVVFTRVPTGGVREMIEKTVMIQAPSDEKRAHITGVCFERIQRSGQNLMRMVSTDGRRLCKVDVEIGDDANFVPGESVIVPKKGLMEAAKILDKDAEDVEVGVKDNYLIFKMAKETVIIGLLEGDFPEYEQVIEKDDAFDIEVDRKLFSMMLKRMSILSSDSYNSVIFNFSDNRLEVTATNPDLGESKEDMAIAFERDEVEVAFNPKYLIDTLNVINDERILVNLRDNHHPCLVEGVEAKRFLSIIMPMKI</sequence>
<evidence type="ECO:0000256" key="1">
    <source>
        <dbReference type="ARBA" id="ARBA00004496"/>
    </source>
</evidence>
<dbReference type="InterPro" id="IPR001001">
    <property type="entry name" value="DNA_polIII_beta"/>
</dbReference>
<dbReference type="Pfam" id="PF00712">
    <property type="entry name" value="DNA_pol3_beta"/>
    <property type="match status" value="1"/>
</dbReference>
<dbReference type="InterPro" id="IPR022634">
    <property type="entry name" value="DNA_polIII_beta_N"/>
</dbReference>
<dbReference type="PANTHER" id="PTHR30478:SF0">
    <property type="entry name" value="BETA SLIDING CLAMP"/>
    <property type="match status" value="1"/>
</dbReference>
<dbReference type="Gene3D" id="3.70.10.10">
    <property type="match status" value="1"/>
</dbReference>
<dbReference type="InterPro" id="IPR022637">
    <property type="entry name" value="DNA_polIII_beta_cen"/>
</dbReference>
<dbReference type="SUPFAM" id="SSF55979">
    <property type="entry name" value="DNA clamp"/>
    <property type="match status" value="3"/>
</dbReference>
<dbReference type="PIRSF" id="PIRSF000804">
    <property type="entry name" value="DNA_pol_III_b"/>
    <property type="match status" value="1"/>
</dbReference>
<dbReference type="SMART" id="SM00480">
    <property type="entry name" value="POL3Bc"/>
    <property type="match status" value="1"/>
</dbReference>
<dbReference type="Gene3D" id="3.10.150.10">
    <property type="entry name" value="DNA Polymerase III, subunit A, domain 2"/>
    <property type="match status" value="1"/>
</dbReference>
<evidence type="ECO:0000256" key="8">
    <source>
        <dbReference type="ARBA" id="ARBA00022932"/>
    </source>
</evidence>
<dbReference type="GO" id="GO:0003677">
    <property type="term" value="F:DNA binding"/>
    <property type="evidence" value="ECO:0007669"/>
    <property type="project" value="UniProtKB-UniRule"/>
</dbReference>
<dbReference type="InterPro" id="IPR046938">
    <property type="entry name" value="DNA_clamp_sf"/>
</dbReference>
<dbReference type="GO" id="GO:0008408">
    <property type="term" value="F:3'-5' exonuclease activity"/>
    <property type="evidence" value="ECO:0007669"/>
    <property type="project" value="InterPro"/>
</dbReference>